<accession>A0A6S4Q7Q1</accession>
<dbReference type="EMBL" id="AB609751">
    <property type="protein sequence ID" value="BBE38807.1"/>
    <property type="molecule type" value="Genomic_DNA"/>
</dbReference>
<dbReference type="InterPro" id="IPR021254">
    <property type="entry name" value="DUF2806"/>
</dbReference>
<dbReference type="RefSeq" id="WP_088900025.1">
    <property type="nucleotide sequence ID" value="NZ_CP014636.1"/>
</dbReference>
<sequence>MNIPGENLIIKMWDSLVDKGIGSVLQPWQERRVGESRLELKRQEILKIAEAERLAEDIRNGNIQFESPQLENFLENRQGRIEPTLGVEYAVRNSFGKSISENIRKEANVAKSILIAEDLLADDATPVNESKLEDDWLFNWQEYAGRVSSEDLQQLWGKILAGEIKSPGSYSYRTLDFLKTLSKADAEVIATAAQFVVGGVIFREHDEILEKAGINFGILMYLQELGILSGVEAVGLQTKWKSSQQAHFIKALISYNHCLVLEHENPQKVASKPVYLVTTIGKEVLSLAQFGANKEYLKAAGALFAKQGFKVQVADWLQQTKDSGIFYNAEEIVA</sequence>
<reference evidence="1" key="1">
    <citation type="submission" date="2011-01" db="EMBL/GenBank/DDBJ databases">
        <title>Evolutionary Significance of Chromosomal Super-Integrons in Vibrio vulnificus Strains.</title>
        <authorList>
            <person name="Shu H.Y."/>
            <person name="Wu K.M."/>
            <person name="Liu T.T."/>
            <person name="Liu Y.M."/>
            <person name="Liao T.L."/>
            <person name="Hor L.I."/>
            <person name="Tsai S.F."/>
            <person name="Chen C.Y."/>
        </authorList>
    </citation>
    <scope>NUCLEOTIDE SEQUENCE</scope>
    <source>
        <strain evidence="1">CECT4999</strain>
    </source>
</reference>
<dbReference type="AlphaFoldDB" id="A0A6S4Q7Q1"/>
<protein>
    <submittedName>
        <fullName evidence="1">Membrane-fusion protein</fullName>
    </submittedName>
</protein>
<dbReference type="Pfam" id="PF10987">
    <property type="entry name" value="DUF2806"/>
    <property type="match status" value="1"/>
</dbReference>
<name>A0A6S4Q7Q1_VIBVL</name>
<organism evidence="1">
    <name type="scientific">Vibrio vulnificus</name>
    <dbReference type="NCBI Taxonomy" id="672"/>
    <lineage>
        <taxon>Bacteria</taxon>
        <taxon>Pseudomonadati</taxon>
        <taxon>Pseudomonadota</taxon>
        <taxon>Gammaproteobacteria</taxon>
        <taxon>Vibrionales</taxon>
        <taxon>Vibrionaceae</taxon>
        <taxon>Vibrio</taxon>
    </lineage>
</organism>
<proteinExistence type="predicted"/>
<evidence type="ECO:0000313" key="1">
    <source>
        <dbReference type="EMBL" id="BBE38807.1"/>
    </source>
</evidence>